<evidence type="ECO:0000313" key="3">
    <source>
        <dbReference type="Proteomes" id="UP001221757"/>
    </source>
</evidence>
<gene>
    <name evidence="2" type="ORF">B0H17DRAFT_1218079</name>
</gene>
<name>A0AAD7BT04_MYCRO</name>
<dbReference type="EMBL" id="JARKIE010000533">
    <property type="protein sequence ID" value="KAJ7629824.1"/>
    <property type="molecule type" value="Genomic_DNA"/>
</dbReference>
<feature type="region of interest" description="Disordered" evidence="1">
    <location>
        <begin position="1"/>
        <end position="35"/>
    </location>
</feature>
<dbReference type="Proteomes" id="UP001221757">
    <property type="component" value="Unassembled WGS sequence"/>
</dbReference>
<accession>A0AAD7BT04</accession>
<dbReference type="AlphaFoldDB" id="A0AAD7BT04"/>
<evidence type="ECO:0000256" key="1">
    <source>
        <dbReference type="SAM" id="MobiDB-lite"/>
    </source>
</evidence>
<sequence>MSTTLSTAPTSFVPPAPAPAPVPHPSAAIYTGPRRRRTLRRAASVERYFALEDSAADASAAGDAGAASTAPSTAGTRTDILHVPINMSIPAYMQTHADAFLARAAPPVPPGERIRAWQAAGAGAASSGDAHRPMSAYPRSRAGAWGVWDADDDGGSFELPAHILDAAAPAPADADNDGGGFEPRAHILDATPALAAVPRMSAGGLHSTTAFLRLDNMVMFTEPRQATAKAAMDS</sequence>
<evidence type="ECO:0000313" key="2">
    <source>
        <dbReference type="EMBL" id="KAJ7629824.1"/>
    </source>
</evidence>
<organism evidence="2 3">
    <name type="scientific">Mycena rosella</name>
    <name type="common">Pink bonnet</name>
    <name type="synonym">Agaricus rosellus</name>
    <dbReference type="NCBI Taxonomy" id="1033263"/>
    <lineage>
        <taxon>Eukaryota</taxon>
        <taxon>Fungi</taxon>
        <taxon>Dikarya</taxon>
        <taxon>Basidiomycota</taxon>
        <taxon>Agaricomycotina</taxon>
        <taxon>Agaricomycetes</taxon>
        <taxon>Agaricomycetidae</taxon>
        <taxon>Agaricales</taxon>
        <taxon>Marasmiineae</taxon>
        <taxon>Mycenaceae</taxon>
        <taxon>Mycena</taxon>
    </lineage>
</organism>
<feature type="compositionally biased region" description="Pro residues" evidence="1">
    <location>
        <begin position="12"/>
        <end position="24"/>
    </location>
</feature>
<comment type="caution">
    <text evidence="2">The sequence shown here is derived from an EMBL/GenBank/DDBJ whole genome shotgun (WGS) entry which is preliminary data.</text>
</comment>
<reference evidence="2" key="1">
    <citation type="submission" date="2023-03" db="EMBL/GenBank/DDBJ databases">
        <title>Massive genome expansion in bonnet fungi (Mycena s.s.) driven by repeated elements and novel gene families across ecological guilds.</title>
        <authorList>
            <consortium name="Lawrence Berkeley National Laboratory"/>
            <person name="Harder C.B."/>
            <person name="Miyauchi S."/>
            <person name="Viragh M."/>
            <person name="Kuo A."/>
            <person name="Thoen E."/>
            <person name="Andreopoulos B."/>
            <person name="Lu D."/>
            <person name="Skrede I."/>
            <person name="Drula E."/>
            <person name="Henrissat B."/>
            <person name="Morin E."/>
            <person name="Kohler A."/>
            <person name="Barry K."/>
            <person name="LaButti K."/>
            <person name="Morin E."/>
            <person name="Salamov A."/>
            <person name="Lipzen A."/>
            <person name="Mereny Z."/>
            <person name="Hegedus B."/>
            <person name="Baldrian P."/>
            <person name="Stursova M."/>
            <person name="Weitz H."/>
            <person name="Taylor A."/>
            <person name="Grigoriev I.V."/>
            <person name="Nagy L.G."/>
            <person name="Martin F."/>
            <person name="Kauserud H."/>
        </authorList>
    </citation>
    <scope>NUCLEOTIDE SEQUENCE</scope>
    <source>
        <strain evidence="2">CBHHK067</strain>
    </source>
</reference>
<protein>
    <submittedName>
        <fullName evidence="2">Uncharacterized protein</fullName>
    </submittedName>
</protein>
<keyword evidence="3" id="KW-1185">Reference proteome</keyword>
<proteinExistence type="predicted"/>